<proteinExistence type="inferred from homology"/>
<protein>
    <submittedName>
        <fullName evidence="3">Tripartite tricarboxylate transporter substrate binding protein</fullName>
    </submittedName>
</protein>
<dbReference type="SUPFAM" id="SSF53850">
    <property type="entry name" value="Periplasmic binding protein-like II"/>
    <property type="match status" value="1"/>
</dbReference>
<gene>
    <name evidence="3" type="ORF">HQN59_14230</name>
</gene>
<keyword evidence="4" id="KW-1185">Reference proteome</keyword>
<dbReference type="EMBL" id="JABWMJ010000006">
    <property type="protein sequence ID" value="NUZ06919.1"/>
    <property type="molecule type" value="Genomic_DNA"/>
</dbReference>
<reference evidence="3 4" key="1">
    <citation type="submission" date="2020-06" db="EMBL/GenBank/DDBJ databases">
        <title>Schlegella sp. ID0723 isolated from air conditioner.</title>
        <authorList>
            <person name="Kim D.Y."/>
            <person name="Kim D.-U."/>
        </authorList>
    </citation>
    <scope>NUCLEOTIDE SEQUENCE [LARGE SCALE GENOMIC DNA]</scope>
    <source>
        <strain evidence="3 4">ID0723</strain>
    </source>
</reference>
<dbReference type="Gene3D" id="3.40.190.150">
    <property type="entry name" value="Bordetella uptake gene, domain 1"/>
    <property type="match status" value="1"/>
</dbReference>
<comment type="caution">
    <text evidence="3">The sequence shown here is derived from an EMBL/GenBank/DDBJ whole genome shotgun (WGS) entry which is preliminary data.</text>
</comment>
<keyword evidence="2" id="KW-0812">Transmembrane</keyword>
<dbReference type="Pfam" id="PF03401">
    <property type="entry name" value="TctC"/>
    <property type="match status" value="1"/>
</dbReference>
<dbReference type="InterPro" id="IPR006311">
    <property type="entry name" value="TAT_signal"/>
</dbReference>
<name>A0A7Y6TX95_9BURK</name>
<feature type="transmembrane region" description="Helical" evidence="2">
    <location>
        <begin position="21"/>
        <end position="41"/>
    </location>
</feature>
<organism evidence="3 4">
    <name type="scientific">Piscinibacter koreensis</name>
    <dbReference type="NCBI Taxonomy" id="2742824"/>
    <lineage>
        <taxon>Bacteria</taxon>
        <taxon>Pseudomonadati</taxon>
        <taxon>Pseudomonadota</taxon>
        <taxon>Betaproteobacteria</taxon>
        <taxon>Burkholderiales</taxon>
        <taxon>Sphaerotilaceae</taxon>
        <taxon>Piscinibacter</taxon>
    </lineage>
</organism>
<evidence type="ECO:0000313" key="4">
    <source>
        <dbReference type="Proteomes" id="UP000529637"/>
    </source>
</evidence>
<accession>A0A7Y6TX95</accession>
<keyword evidence="2" id="KW-0472">Membrane</keyword>
<comment type="similarity">
    <text evidence="1">Belongs to the UPF0065 (bug) family.</text>
</comment>
<dbReference type="PIRSF" id="PIRSF017082">
    <property type="entry name" value="YflP"/>
    <property type="match status" value="1"/>
</dbReference>
<dbReference type="InterPro" id="IPR005064">
    <property type="entry name" value="BUG"/>
</dbReference>
<dbReference type="InterPro" id="IPR042100">
    <property type="entry name" value="Bug_dom1"/>
</dbReference>
<dbReference type="RefSeq" id="WP_176069766.1">
    <property type="nucleotide sequence ID" value="NZ_JABWMJ010000006.1"/>
</dbReference>
<dbReference type="Proteomes" id="UP000529637">
    <property type="component" value="Unassembled WGS sequence"/>
</dbReference>
<keyword evidence="2" id="KW-1133">Transmembrane helix</keyword>
<sequence length="336" mass="35035">MTDRAAAPDVLPTRGAARRRLLRSLGAGVAAAWGLPAFAAYPEKPIRIVVTFAAGGASDIVARVVGEQLGKKLGQSVIVDNKPGAGGSIGGTNVVQSPPDGYTLMLSNSTPISIGPFALDKQPYDPVADFTHVALIGSAPCVVMANPQAGINTIVDLENAARRAGSLQFGSGGPASIGHIYGELMSRALGIKLTHVPYRGGAPMTTDLISGVVPVGIDVITAFVPFFRNGQIRPLVVTSRERSPLAPEVPTVAEFGKSSLVLDNFFGLSAPPRLPSDVVARLNVATNEVLAQPDIRRRLLELGVTITPDSPAGFDRFVRAQVGTLGPLVKTIRVTL</sequence>
<dbReference type="AlphaFoldDB" id="A0A7Y6TX95"/>
<evidence type="ECO:0000313" key="3">
    <source>
        <dbReference type="EMBL" id="NUZ06919.1"/>
    </source>
</evidence>
<evidence type="ECO:0000256" key="2">
    <source>
        <dbReference type="SAM" id="Phobius"/>
    </source>
</evidence>
<dbReference type="CDD" id="cd07012">
    <property type="entry name" value="PBP2_Bug_TTT"/>
    <property type="match status" value="1"/>
</dbReference>
<dbReference type="Gene3D" id="3.40.190.10">
    <property type="entry name" value="Periplasmic binding protein-like II"/>
    <property type="match status" value="1"/>
</dbReference>
<dbReference type="PROSITE" id="PS51318">
    <property type="entry name" value="TAT"/>
    <property type="match status" value="1"/>
</dbReference>
<dbReference type="PANTHER" id="PTHR42928:SF5">
    <property type="entry name" value="BLR1237 PROTEIN"/>
    <property type="match status" value="1"/>
</dbReference>
<evidence type="ECO:0000256" key="1">
    <source>
        <dbReference type="ARBA" id="ARBA00006987"/>
    </source>
</evidence>
<dbReference type="PANTHER" id="PTHR42928">
    <property type="entry name" value="TRICARBOXYLATE-BINDING PROTEIN"/>
    <property type="match status" value="1"/>
</dbReference>